<dbReference type="Pfam" id="PF00117">
    <property type="entry name" value="GATase"/>
    <property type="match status" value="1"/>
</dbReference>
<comment type="pathway">
    <text evidence="2 13">Amino-acid biosynthesis; L-arginine biosynthesis; carbamoyl phosphate from bicarbonate: step 1/1.</text>
</comment>
<dbReference type="SUPFAM" id="SSF52021">
    <property type="entry name" value="Carbamoyl phosphate synthetase, small subunit N-terminal domain"/>
    <property type="match status" value="1"/>
</dbReference>
<feature type="active site" description="Nucleophile" evidence="13">
    <location>
        <position position="276"/>
    </location>
</feature>
<feature type="binding site" evidence="13">
    <location>
        <position position="280"/>
    </location>
    <ligand>
        <name>L-glutamine</name>
        <dbReference type="ChEBI" id="CHEBI:58359"/>
    </ligand>
</feature>
<proteinExistence type="inferred from homology"/>
<comment type="caution">
    <text evidence="15">The sequence shown here is derived from an EMBL/GenBank/DDBJ whole genome shotgun (WGS) entry which is preliminary data.</text>
</comment>
<dbReference type="GO" id="GO:0004088">
    <property type="term" value="F:carbamoyl-phosphate synthase (glutamine-hydrolyzing) activity"/>
    <property type="evidence" value="ECO:0007669"/>
    <property type="project" value="UniProtKB-UniRule"/>
</dbReference>
<dbReference type="InterPro" id="IPR006274">
    <property type="entry name" value="CarbamoylP_synth_ssu"/>
</dbReference>
<feature type="binding site" evidence="13">
    <location>
        <position position="250"/>
    </location>
    <ligand>
        <name>L-glutamine</name>
        <dbReference type="ChEBI" id="CHEBI:58359"/>
    </ligand>
</feature>
<evidence type="ECO:0000256" key="11">
    <source>
        <dbReference type="ARBA" id="ARBA00048816"/>
    </source>
</evidence>
<dbReference type="GO" id="GO:0005524">
    <property type="term" value="F:ATP binding"/>
    <property type="evidence" value="ECO:0007669"/>
    <property type="project" value="UniProtKB-UniRule"/>
</dbReference>
<evidence type="ECO:0000256" key="12">
    <source>
        <dbReference type="ARBA" id="ARBA00049285"/>
    </source>
</evidence>
<feature type="binding site" evidence="13">
    <location>
        <position position="277"/>
    </location>
    <ligand>
        <name>L-glutamine</name>
        <dbReference type="ChEBI" id="CHEBI:58359"/>
    </ligand>
</feature>
<evidence type="ECO:0000313" key="15">
    <source>
        <dbReference type="EMBL" id="RJG07414.1"/>
    </source>
</evidence>
<keyword evidence="10 13" id="KW-0665">Pyrimidine biosynthesis</keyword>
<dbReference type="PANTHER" id="PTHR43418">
    <property type="entry name" value="MULTIFUNCTIONAL TRYPTOPHAN BIOSYNTHESIS PROTEIN-RELATED"/>
    <property type="match status" value="1"/>
</dbReference>
<evidence type="ECO:0000256" key="2">
    <source>
        <dbReference type="ARBA" id="ARBA00005077"/>
    </source>
</evidence>
<dbReference type="GO" id="GO:0006541">
    <property type="term" value="P:glutamine metabolic process"/>
    <property type="evidence" value="ECO:0007669"/>
    <property type="project" value="InterPro"/>
</dbReference>
<keyword evidence="16" id="KW-1185">Reference proteome</keyword>
<evidence type="ECO:0000256" key="3">
    <source>
        <dbReference type="ARBA" id="ARBA00007800"/>
    </source>
</evidence>
<dbReference type="Pfam" id="PF00988">
    <property type="entry name" value="CPSase_sm_chain"/>
    <property type="match status" value="1"/>
</dbReference>
<dbReference type="SMART" id="SM01097">
    <property type="entry name" value="CPSase_sm_chain"/>
    <property type="match status" value="1"/>
</dbReference>
<sequence>MKHPPNLFSNPPSPAVLALADGSLFTGMSIGASGRTVGEVVFNTAMTGYQEILTDPSYSRQLVTLTYPHIGNVGVNAEDVEAGRVHAAGLIIRDLPALVSNFRATQSLSQYLQAQNVVAIAGIDTRRLTRLLREKGAQSGAIVAGDGADADEALALARSFGGLAGMDLAKVVSTPVAYEWSETEWTLGAGHGRQEAAQYHVVAFDYGVKRNILRMLAARGCRITVLPAQASAADAIALQPDGIFLANGPGDPEPCDYAIAATKELIERGYPTFGICLGHQIMALASGARTLKMKFGHHGANHPVQDLDTKQVMITSQNHGFAVDASTLPANCRVTHVSLFDGSLQGFARTDRPAFCFQGHPEASPGPHDVAPLFDRFVAMMETKKHA</sequence>
<evidence type="ECO:0000256" key="5">
    <source>
        <dbReference type="ARBA" id="ARBA00022598"/>
    </source>
</evidence>
<dbReference type="UniPathway" id="UPA00070">
    <property type="reaction ID" value="UER00115"/>
</dbReference>
<dbReference type="GO" id="GO:0044205">
    <property type="term" value="P:'de novo' UMP biosynthetic process"/>
    <property type="evidence" value="ECO:0007669"/>
    <property type="project" value="UniProtKB-UniRule"/>
</dbReference>
<feature type="binding site" evidence="13">
    <location>
        <position position="248"/>
    </location>
    <ligand>
        <name>L-glutamine</name>
        <dbReference type="ChEBI" id="CHEBI:58359"/>
    </ligand>
</feature>
<dbReference type="SUPFAM" id="SSF52317">
    <property type="entry name" value="Class I glutamine amidotransferase-like"/>
    <property type="match status" value="1"/>
</dbReference>
<keyword evidence="5 13" id="KW-0436">Ligase</keyword>
<comment type="function">
    <text evidence="13">Small subunit of the glutamine-dependent carbamoyl phosphate synthetase (CPSase). CPSase catalyzes the formation of carbamoyl phosphate from the ammonia moiety of glutamine, carbonate, and phosphate donated by ATP, constituting the first step of 2 biosynthetic pathways, one leading to arginine and/or urea and the other to pyrimidine nucleotides. The small subunit (glutamine amidotransferase) binds and cleaves glutamine to supply the large subunit with the substrate ammonia.</text>
</comment>
<dbReference type="InterPro" id="IPR002474">
    <property type="entry name" value="CarbamoylP_synth_ssu_N"/>
</dbReference>
<dbReference type="GO" id="GO:0006207">
    <property type="term" value="P:'de novo' pyrimidine nucleobase biosynthetic process"/>
    <property type="evidence" value="ECO:0007669"/>
    <property type="project" value="InterPro"/>
</dbReference>
<reference evidence="15 16" key="1">
    <citation type="submission" date="2018-09" db="EMBL/GenBank/DDBJ databases">
        <authorList>
            <person name="Zhu H."/>
        </authorList>
    </citation>
    <scope>NUCLEOTIDE SEQUENCE [LARGE SCALE GENOMIC DNA]</scope>
    <source>
        <strain evidence="15 16">K2R10-39</strain>
    </source>
</reference>
<evidence type="ECO:0000256" key="9">
    <source>
        <dbReference type="ARBA" id="ARBA00022962"/>
    </source>
</evidence>
<dbReference type="FunFam" id="3.50.30.20:FF:000001">
    <property type="entry name" value="Carbamoyl-phosphate synthase small chain"/>
    <property type="match status" value="1"/>
</dbReference>
<feature type="binding site" evidence="13">
    <location>
        <position position="57"/>
    </location>
    <ligand>
        <name>L-glutamine</name>
        <dbReference type="ChEBI" id="CHEBI:58359"/>
    </ligand>
</feature>
<feature type="binding site" evidence="13">
    <location>
        <position position="318"/>
    </location>
    <ligand>
        <name>L-glutamine</name>
        <dbReference type="ChEBI" id="CHEBI:58359"/>
    </ligand>
</feature>
<comment type="catalytic activity">
    <reaction evidence="11 13">
        <text>hydrogencarbonate + L-glutamine + 2 ATP + H2O = carbamoyl phosphate + L-glutamate + 2 ADP + phosphate + 2 H(+)</text>
        <dbReference type="Rhea" id="RHEA:18633"/>
        <dbReference type="ChEBI" id="CHEBI:15377"/>
        <dbReference type="ChEBI" id="CHEBI:15378"/>
        <dbReference type="ChEBI" id="CHEBI:17544"/>
        <dbReference type="ChEBI" id="CHEBI:29985"/>
        <dbReference type="ChEBI" id="CHEBI:30616"/>
        <dbReference type="ChEBI" id="CHEBI:43474"/>
        <dbReference type="ChEBI" id="CHEBI:58228"/>
        <dbReference type="ChEBI" id="CHEBI:58359"/>
        <dbReference type="ChEBI" id="CHEBI:456216"/>
        <dbReference type="EC" id="6.3.5.5"/>
    </reaction>
</comment>
<dbReference type="EC" id="6.3.5.5" evidence="13"/>
<feature type="region of interest" description="CPSase" evidence="13">
    <location>
        <begin position="1"/>
        <end position="199"/>
    </location>
</feature>
<evidence type="ECO:0000256" key="10">
    <source>
        <dbReference type="ARBA" id="ARBA00022975"/>
    </source>
</evidence>
<keyword evidence="8 13" id="KW-0067">ATP-binding</keyword>
<dbReference type="NCBIfam" id="TIGR01368">
    <property type="entry name" value="CPSaseIIsmall"/>
    <property type="match status" value="1"/>
</dbReference>
<dbReference type="InterPro" id="IPR017926">
    <property type="entry name" value="GATASE"/>
</dbReference>
<comment type="pathway">
    <text evidence="1 13">Pyrimidine metabolism; UMP biosynthesis via de novo pathway; (S)-dihydroorotate from bicarbonate: step 1/3.</text>
</comment>
<dbReference type="InterPro" id="IPR050472">
    <property type="entry name" value="Anth_synth/Amidotransfase"/>
</dbReference>
<keyword evidence="7 13" id="KW-0547">Nucleotide-binding</keyword>
<dbReference type="HAMAP" id="MF_01209">
    <property type="entry name" value="CPSase_S_chain"/>
    <property type="match status" value="1"/>
</dbReference>
<dbReference type="Gene3D" id="3.50.30.20">
    <property type="entry name" value="Carbamoyl-phosphate synthase small subunit, N-terminal domain"/>
    <property type="match status" value="1"/>
</dbReference>
<dbReference type="OrthoDB" id="9804328at2"/>
<keyword evidence="9 13" id="KW-0315">Glutamine amidotransferase</keyword>
<organism evidence="15 16">
    <name type="scientific">Noviherbaspirillum cavernae</name>
    <dbReference type="NCBI Taxonomy" id="2320862"/>
    <lineage>
        <taxon>Bacteria</taxon>
        <taxon>Pseudomonadati</taxon>
        <taxon>Pseudomonadota</taxon>
        <taxon>Betaproteobacteria</taxon>
        <taxon>Burkholderiales</taxon>
        <taxon>Oxalobacteraceae</taxon>
        <taxon>Noviherbaspirillum</taxon>
    </lineage>
</organism>
<evidence type="ECO:0000313" key="16">
    <source>
        <dbReference type="Proteomes" id="UP000285190"/>
    </source>
</evidence>
<dbReference type="PROSITE" id="PS51273">
    <property type="entry name" value="GATASE_TYPE_1"/>
    <property type="match status" value="1"/>
</dbReference>
<dbReference type="PRINTS" id="PR00096">
    <property type="entry name" value="GATASE"/>
</dbReference>
<protein>
    <recommendedName>
        <fullName evidence="13">Carbamoyl phosphate synthase small chain</fullName>
        <ecNumber evidence="13">6.3.5.5</ecNumber>
    </recommendedName>
    <alternativeName>
        <fullName evidence="13">Carbamoyl phosphate synthetase glutamine chain</fullName>
    </alternativeName>
</protein>
<evidence type="ECO:0000256" key="13">
    <source>
        <dbReference type="HAMAP-Rule" id="MF_01209"/>
    </source>
</evidence>
<feature type="binding site" evidence="13">
    <location>
        <position position="321"/>
    </location>
    <ligand>
        <name>L-glutamine</name>
        <dbReference type="ChEBI" id="CHEBI:58359"/>
    </ligand>
</feature>
<evidence type="ECO:0000256" key="4">
    <source>
        <dbReference type="ARBA" id="ARBA00022571"/>
    </source>
</evidence>
<feature type="domain" description="Carbamoyl-phosphate synthase small subunit N-terminal" evidence="14">
    <location>
        <begin position="13"/>
        <end position="143"/>
    </location>
</feature>
<dbReference type="RefSeq" id="WP_119740847.1">
    <property type="nucleotide sequence ID" value="NZ_QYUN01000002.1"/>
</dbReference>
<accession>A0A418X4L8</accession>
<feature type="active site" evidence="13">
    <location>
        <position position="362"/>
    </location>
</feature>
<dbReference type="Gene3D" id="3.40.50.880">
    <property type="match status" value="1"/>
</dbReference>
<dbReference type="InterPro" id="IPR036480">
    <property type="entry name" value="CarbP_synth_ssu_N_sf"/>
</dbReference>
<evidence type="ECO:0000256" key="8">
    <source>
        <dbReference type="ARBA" id="ARBA00022840"/>
    </source>
</evidence>
<dbReference type="PRINTS" id="PR00099">
    <property type="entry name" value="CPSGATASE"/>
</dbReference>
<dbReference type="GO" id="GO:0004359">
    <property type="term" value="F:glutaminase activity"/>
    <property type="evidence" value="ECO:0007669"/>
    <property type="project" value="RHEA"/>
</dbReference>
<gene>
    <name evidence="13" type="primary">carA</name>
    <name evidence="15" type="ORF">D3870_16675</name>
</gene>
<dbReference type="EMBL" id="QYUN01000002">
    <property type="protein sequence ID" value="RJG07414.1"/>
    <property type="molecule type" value="Genomic_DNA"/>
</dbReference>
<evidence type="ECO:0000259" key="14">
    <source>
        <dbReference type="SMART" id="SM01097"/>
    </source>
</evidence>
<dbReference type="AlphaFoldDB" id="A0A418X4L8"/>
<dbReference type="InterPro" id="IPR035686">
    <property type="entry name" value="CPSase_GATase1"/>
</dbReference>
<comment type="subunit">
    <text evidence="13">Composed of two chains; the small (or glutamine) chain promotes the hydrolysis of glutamine to ammonia, which is used by the large (or ammonia) chain to synthesize carbamoyl phosphate. Tetramer of heterodimers (alpha,beta)4.</text>
</comment>
<evidence type="ECO:0000256" key="6">
    <source>
        <dbReference type="ARBA" id="ARBA00022605"/>
    </source>
</evidence>
<dbReference type="UniPathway" id="UPA00068">
    <property type="reaction ID" value="UER00171"/>
</dbReference>
<keyword evidence="6 13" id="KW-0028">Amino-acid biosynthesis</keyword>
<dbReference type="Proteomes" id="UP000285190">
    <property type="component" value="Unassembled WGS sequence"/>
</dbReference>
<keyword evidence="4 13" id="KW-0055">Arginine biosynthesis</keyword>
<dbReference type="NCBIfam" id="NF009475">
    <property type="entry name" value="PRK12838.1"/>
    <property type="match status" value="1"/>
</dbReference>
<dbReference type="PANTHER" id="PTHR43418:SF7">
    <property type="entry name" value="CARBAMOYL-PHOSPHATE SYNTHASE SMALL CHAIN"/>
    <property type="match status" value="1"/>
</dbReference>
<dbReference type="InterPro" id="IPR029062">
    <property type="entry name" value="Class_I_gatase-like"/>
</dbReference>
<name>A0A418X4L8_9BURK</name>
<dbReference type="CDD" id="cd01744">
    <property type="entry name" value="GATase1_CPSase"/>
    <property type="match status" value="1"/>
</dbReference>
<feature type="active site" evidence="13">
    <location>
        <position position="360"/>
    </location>
</feature>
<evidence type="ECO:0000256" key="1">
    <source>
        <dbReference type="ARBA" id="ARBA00004812"/>
    </source>
</evidence>
<dbReference type="FunFam" id="3.40.50.880:FF:000011">
    <property type="entry name" value="Carbamoyl-phosphate synthase small chain"/>
    <property type="match status" value="1"/>
</dbReference>
<comment type="catalytic activity">
    <reaction evidence="12 13">
        <text>L-glutamine + H2O = L-glutamate + NH4(+)</text>
        <dbReference type="Rhea" id="RHEA:15889"/>
        <dbReference type="ChEBI" id="CHEBI:15377"/>
        <dbReference type="ChEBI" id="CHEBI:28938"/>
        <dbReference type="ChEBI" id="CHEBI:29985"/>
        <dbReference type="ChEBI" id="CHEBI:58359"/>
    </reaction>
</comment>
<dbReference type="GO" id="GO:0006526">
    <property type="term" value="P:L-arginine biosynthetic process"/>
    <property type="evidence" value="ECO:0007669"/>
    <property type="project" value="UniProtKB-UniRule"/>
</dbReference>
<evidence type="ECO:0000256" key="7">
    <source>
        <dbReference type="ARBA" id="ARBA00022741"/>
    </source>
</evidence>
<comment type="similarity">
    <text evidence="3 13">Belongs to the CarA family.</text>
</comment>
<feature type="binding site" evidence="13">
    <location>
        <position position="320"/>
    </location>
    <ligand>
        <name>L-glutamine</name>
        <dbReference type="ChEBI" id="CHEBI:58359"/>
    </ligand>
</feature>